<organism evidence="2 3">
    <name type="scientific">Ascobolus immersus RN42</name>
    <dbReference type="NCBI Taxonomy" id="1160509"/>
    <lineage>
        <taxon>Eukaryota</taxon>
        <taxon>Fungi</taxon>
        <taxon>Dikarya</taxon>
        <taxon>Ascomycota</taxon>
        <taxon>Pezizomycotina</taxon>
        <taxon>Pezizomycetes</taxon>
        <taxon>Pezizales</taxon>
        <taxon>Ascobolaceae</taxon>
        <taxon>Ascobolus</taxon>
    </lineage>
</organism>
<feature type="region of interest" description="Disordered" evidence="1">
    <location>
        <begin position="1"/>
        <end position="26"/>
    </location>
</feature>
<proteinExistence type="predicted"/>
<accession>A0A3N4HLX3</accession>
<gene>
    <name evidence="2" type="ORF">BJ508DRAFT_313354</name>
</gene>
<evidence type="ECO:0000313" key="2">
    <source>
        <dbReference type="EMBL" id="RPA73906.1"/>
    </source>
</evidence>
<dbReference type="EMBL" id="ML119807">
    <property type="protein sequence ID" value="RPA73906.1"/>
    <property type="molecule type" value="Genomic_DNA"/>
</dbReference>
<keyword evidence="3" id="KW-1185">Reference proteome</keyword>
<reference evidence="2 3" key="1">
    <citation type="journal article" date="2018" name="Nat. Ecol. Evol.">
        <title>Pezizomycetes genomes reveal the molecular basis of ectomycorrhizal truffle lifestyle.</title>
        <authorList>
            <person name="Murat C."/>
            <person name="Payen T."/>
            <person name="Noel B."/>
            <person name="Kuo A."/>
            <person name="Morin E."/>
            <person name="Chen J."/>
            <person name="Kohler A."/>
            <person name="Krizsan K."/>
            <person name="Balestrini R."/>
            <person name="Da Silva C."/>
            <person name="Montanini B."/>
            <person name="Hainaut M."/>
            <person name="Levati E."/>
            <person name="Barry K.W."/>
            <person name="Belfiori B."/>
            <person name="Cichocki N."/>
            <person name="Clum A."/>
            <person name="Dockter R.B."/>
            <person name="Fauchery L."/>
            <person name="Guy J."/>
            <person name="Iotti M."/>
            <person name="Le Tacon F."/>
            <person name="Lindquist E.A."/>
            <person name="Lipzen A."/>
            <person name="Malagnac F."/>
            <person name="Mello A."/>
            <person name="Molinier V."/>
            <person name="Miyauchi S."/>
            <person name="Poulain J."/>
            <person name="Riccioni C."/>
            <person name="Rubini A."/>
            <person name="Sitrit Y."/>
            <person name="Splivallo R."/>
            <person name="Traeger S."/>
            <person name="Wang M."/>
            <person name="Zifcakova L."/>
            <person name="Wipf D."/>
            <person name="Zambonelli A."/>
            <person name="Paolocci F."/>
            <person name="Nowrousian M."/>
            <person name="Ottonello S."/>
            <person name="Baldrian P."/>
            <person name="Spatafora J.W."/>
            <person name="Henrissat B."/>
            <person name="Nagy L.G."/>
            <person name="Aury J.M."/>
            <person name="Wincker P."/>
            <person name="Grigoriev I.V."/>
            <person name="Bonfante P."/>
            <person name="Martin F.M."/>
        </authorList>
    </citation>
    <scope>NUCLEOTIDE SEQUENCE [LARGE SCALE GENOMIC DNA]</scope>
    <source>
        <strain evidence="2 3">RN42</strain>
    </source>
</reference>
<sequence length="289" mass="32929">MDSLRVSKKPEPGGGGTEIRDKLESRRRSVEKLKSREWASEVPDLVNRELKREGTIEKQESGGEAETCQIVSKESEIEGASHTPLRLSHHKLCALGKLKRLICVIKDTLRTPYKVLGLRGSSGRDPLQIDPDVDRHLQRYREDEAGILPSSLSDVRDVHVTPERQAPCMNPTKRKWSRRRFSLFVCCWEALQIKSSEMSRAGLHPPHPRGAESENFRSANVRDCVVQICFLADLVAFISTRLRAPSVDIRILHYLQEEEEVDRKPREHEVSVIDATERRCKPPATWSNV</sequence>
<name>A0A3N4HLX3_ASCIM</name>
<dbReference type="AlphaFoldDB" id="A0A3N4HLX3"/>
<dbReference type="Proteomes" id="UP000275078">
    <property type="component" value="Unassembled WGS sequence"/>
</dbReference>
<evidence type="ECO:0000256" key="1">
    <source>
        <dbReference type="SAM" id="MobiDB-lite"/>
    </source>
</evidence>
<evidence type="ECO:0000313" key="3">
    <source>
        <dbReference type="Proteomes" id="UP000275078"/>
    </source>
</evidence>
<protein>
    <submittedName>
        <fullName evidence="2">Uncharacterized protein</fullName>
    </submittedName>
</protein>